<keyword evidence="4" id="KW-0997">Cell inner membrane</keyword>
<feature type="domain" description="Mop" evidence="11">
    <location>
        <begin position="293"/>
        <end position="356"/>
    </location>
</feature>
<comment type="caution">
    <text evidence="12">The sequence shown here is derived from an EMBL/GenBank/DDBJ whole genome shotgun (WGS) entry which is preliminary data.</text>
</comment>
<reference evidence="12 13" key="1">
    <citation type="submission" date="2024-09" db="EMBL/GenBank/DDBJ databases">
        <authorList>
            <person name="Sun Q."/>
            <person name="Mori K."/>
        </authorList>
    </citation>
    <scope>NUCLEOTIDE SEQUENCE [LARGE SCALE GENOMIC DNA]</scope>
    <source>
        <strain evidence="12 13">ATCC 51285</strain>
    </source>
</reference>
<dbReference type="InterPro" id="IPR003439">
    <property type="entry name" value="ABC_transporter-like_ATP-bd"/>
</dbReference>
<keyword evidence="13" id="KW-1185">Reference proteome</keyword>
<keyword evidence="6 12" id="KW-0067">ATP-binding</keyword>
<gene>
    <name evidence="12" type="primary">modC</name>
    <name evidence="12" type="ORF">ACFFLH_15940</name>
</gene>
<dbReference type="InterPro" id="IPR050334">
    <property type="entry name" value="Molybdenum_import_ModC"/>
</dbReference>
<dbReference type="InterPro" id="IPR004606">
    <property type="entry name" value="Mop_domain"/>
</dbReference>
<evidence type="ECO:0000256" key="7">
    <source>
        <dbReference type="ARBA" id="ARBA00022967"/>
    </source>
</evidence>
<keyword evidence="5" id="KW-0547">Nucleotide-binding</keyword>
<keyword evidence="1" id="KW-0813">Transport</keyword>
<dbReference type="PANTHER" id="PTHR43514">
    <property type="entry name" value="ABC TRANSPORTER I FAMILY MEMBER 10"/>
    <property type="match status" value="1"/>
</dbReference>
<dbReference type="NCBIfam" id="TIGR02142">
    <property type="entry name" value="modC_ABC"/>
    <property type="match status" value="1"/>
</dbReference>
<evidence type="ECO:0000256" key="6">
    <source>
        <dbReference type="ARBA" id="ARBA00022840"/>
    </source>
</evidence>
<evidence type="ECO:0000256" key="9">
    <source>
        <dbReference type="PROSITE-ProRule" id="PRU01213"/>
    </source>
</evidence>
<dbReference type="PROSITE" id="PS50893">
    <property type="entry name" value="ABC_TRANSPORTER_2"/>
    <property type="match status" value="1"/>
</dbReference>
<evidence type="ECO:0000313" key="13">
    <source>
        <dbReference type="Proteomes" id="UP001589628"/>
    </source>
</evidence>
<evidence type="ECO:0000256" key="5">
    <source>
        <dbReference type="ARBA" id="ARBA00022741"/>
    </source>
</evidence>
<evidence type="ECO:0000256" key="2">
    <source>
        <dbReference type="ARBA" id="ARBA00022475"/>
    </source>
</evidence>
<dbReference type="Gene3D" id="3.40.50.300">
    <property type="entry name" value="P-loop containing nucleotide triphosphate hydrolases"/>
    <property type="match status" value="1"/>
</dbReference>
<dbReference type="PANTHER" id="PTHR43514:SF10">
    <property type="entry name" value="MOLYBDENUM IMPORT ATP-BINDING PROTEIN MODC 2"/>
    <property type="match status" value="1"/>
</dbReference>
<dbReference type="InterPro" id="IPR027417">
    <property type="entry name" value="P-loop_NTPase"/>
</dbReference>
<dbReference type="GO" id="GO:0005524">
    <property type="term" value="F:ATP binding"/>
    <property type="evidence" value="ECO:0007669"/>
    <property type="project" value="UniProtKB-KW"/>
</dbReference>
<keyword evidence="7" id="KW-1278">Translocase</keyword>
<organism evidence="12 13">
    <name type="scientific">Balneatrix alpica</name>
    <dbReference type="NCBI Taxonomy" id="75684"/>
    <lineage>
        <taxon>Bacteria</taxon>
        <taxon>Pseudomonadati</taxon>
        <taxon>Pseudomonadota</taxon>
        <taxon>Gammaproteobacteria</taxon>
        <taxon>Oceanospirillales</taxon>
        <taxon>Balneatrichaceae</taxon>
        <taxon>Balneatrix</taxon>
    </lineage>
</organism>
<evidence type="ECO:0000256" key="1">
    <source>
        <dbReference type="ARBA" id="ARBA00022448"/>
    </source>
</evidence>
<dbReference type="Pfam" id="PF03459">
    <property type="entry name" value="TOBE"/>
    <property type="match status" value="1"/>
</dbReference>
<accession>A0ABV5ZF85</accession>
<proteinExistence type="predicted"/>
<dbReference type="EMBL" id="JBHLZN010000007">
    <property type="protein sequence ID" value="MFB9887906.1"/>
    <property type="molecule type" value="Genomic_DNA"/>
</dbReference>
<evidence type="ECO:0000256" key="8">
    <source>
        <dbReference type="ARBA" id="ARBA00023136"/>
    </source>
</evidence>
<evidence type="ECO:0000259" key="11">
    <source>
        <dbReference type="PROSITE" id="PS51866"/>
    </source>
</evidence>
<protein>
    <submittedName>
        <fullName evidence="12">Molybdenum ABC transporter ATP-binding protein</fullName>
    </submittedName>
</protein>
<evidence type="ECO:0000256" key="4">
    <source>
        <dbReference type="ARBA" id="ARBA00022519"/>
    </source>
</evidence>
<dbReference type="InterPro" id="IPR011868">
    <property type="entry name" value="ModC_ABC_ATP-bd"/>
</dbReference>
<dbReference type="SMART" id="SM00382">
    <property type="entry name" value="AAA"/>
    <property type="match status" value="1"/>
</dbReference>
<dbReference type="InterPro" id="IPR017871">
    <property type="entry name" value="ABC_transporter-like_CS"/>
</dbReference>
<dbReference type="PROSITE" id="PS00211">
    <property type="entry name" value="ABC_TRANSPORTER_1"/>
    <property type="match status" value="1"/>
</dbReference>
<dbReference type="Proteomes" id="UP001589628">
    <property type="component" value="Unassembled WGS sequence"/>
</dbReference>
<keyword evidence="3 9" id="KW-0500">Molybdenum</keyword>
<evidence type="ECO:0000313" key="12">
    <source>
        <dbReference type="EMBL" id="MFB9887906.1"/>
    </source>
</evidence>
<dbReference type="Pfam" id="PF00005">
    <property type="entry name" value="ABC_tran"/>
    <property type="match status" value="1"/>
</dbReference>
<dbReference type="Gene3D" id="2.40.50.100">
    <property type="match status" value="1"/>
</dbReference>
<dbReference type="RefSeq" id="WP_027312897.1">
    <property type="nucleotide sequence ID" value="NZ_JBHLZN010000007.1"/>
</dbReference>
<evidence type="ECO:0000259" key="10">
    <source>
        <dbReference type="PROSITE" id="PS50893"/>
    </source>
</evidence>
<dbReference type="PROSITE" id="PS51866">
    <property type="entry name" value="MOP"/>
    <property type="match status" value="1"/>
</dbReference>
<name>A0ABV5ZF85_9GAMM</name>
<dbReference type="SUPFAM" id="SSF52540">
    <property type="entry name" value="P-loop containing nucleoside triphosphate hydrolases"/>
    <property type="match status" value="1"/>
</dbReference>
<dbReference type="InterPro" id="IPR003593">
    <property type="entry name" value="AAA+_ATPase"/>
</dbReference>
<keyword evidence="2" id="KW-1003">Cell membrane</keyword>
<keyword evidence="8" id="KW-0472">Membrane</keyword>
<feature type="domain" description="ABC transporter" evidence="10">
    <location>
        <begin position="6"/>
        <end position="233"/>
    </location>
</feature>
<dbReference type="InterPro" id="IPR008995">
    <property type="entry name" value="Mo/tungstate-bd_C_term_dom"/>
</dbReference>
<dbReference type="InterPro" id="IPR005116">
    <property type="entry name" value="Transp-assoc_OB_typ1"/>
</dbReference>
<dbReference type="SUPFAM" id="SSF50331">
    <property type="entry name" value="MOP-like"/>
    <property type="match status" value="1"/>
</dbReference>
<sequence length="356" mass="39573">MIHAQFQLQRAEFKLALDLQLPSQGITAIFGPSGCGKTTLLRAIAGLESCQQAQMSLGGECWHDSSRGYCLPTHQRPLGYVFQEASLFEHLDTAANLRFGYRLLAPEQRHIAFDQVVDSLGLSKLLKRRPHQLSGGERQRVALGRALLRSPRLLLCDEPLSALDHDSQDAILHYFEQIQRQFALPWLYVTHSPREVARLADHLVLLDQGQVLAQGPVAELLTRTDLPLARRADAESLLQARVLAHDHHYQLTRVRCHGGEDLLLPKLDRPIGAEVRVQVLAKDVSLARDNTGSNSFLNVLPTQVESVSADEGPFALVRLRLKEQSLLARITRKSADDLLLQAGMPIYAQVKGVALL</sequence>
<evidence type="ECO:0000256" key="3">
    <source>
        <dbReference type="ARBA" id="ARBA00022505"/>
    </source>
</evidence>